<comment type="similarity">
    <text evidence="1">Belongs to the 'phage' integrase family.</text>
</comment>
<dbReference type="GO" id="GO:0015074">
    <property type="term" value="P:DNA integration"/>
    <property type="evidence" value="ECO:0007669"/>
    <property type="project" value="UniProtKB-KW"/>
</dbReference>
<dbReference type="PANTHER" id="PTHR30629:SF2">
    <property type="entry name" value="PROPHAGE INTEGRASE INTS-RELATED"/>
    <property type="match status" value="1"/>
</dbReference>
<dbReference type="PANTHER" id="PTHR30629">
    <property type="entry name" value="PROPHAGE INTEGRASE"/>
    <property type="match status" value="1"/>
</dbReference>
<dbReference type="Gene3D" id="1.10.443.10">
    <property type="entry name" value="Intergrase catalytic core"/>
    <property type="match status" value="1"/>
</dbReference>
<evidence type="ECO:0000256" key="1">
    <source>
        <dbReference type="ARBA" id="ARBA00008857"/>
    </source>
</evidence>
<dbReference type="GO" id="GO:0003677">
    <property type="term" value="F:DNA binding"/>
    <property type="evidence" value="ECO:0007669"/>
    <property type="project" value="UniProtKB-KW"/>
</dbReference>
<dbReference type="Gene3D" id="1.10.150.130">
    <property type="match status" value="1"/>
</dbReference>
<evidence type="ECO:0000313" key="7">
    <source>
        <dbReference type="Proteomes" id="UP000050786"/>
    </source>
</evidence>
<dbReference type="InterPro" id="IPR050808">
    <property type="entry name" value="Phage_Integrase"/>
</dbReference>
<dbReference type="GO" id="GO:0006310">
    <property type="term" value="P:DNA recombination"/>
    <property type="evidence" value="ECO:0007669"/>
    <property type="project" value="UniProtKB-KW"/>
</dbReference>
<dbReference type="RefSeq" id="WP_082649394.1">
    <property type="nucleotide sequence ID" value="NZ_CYPS01000067.1"/>
</dbReference>
<dbReference type="InterPro" id="IPR013762">
    <property type="entry name" value="Integrase-like_cat_sf"/>
</dbReference>
<evidence type="ECO:0000313" key="6">
    <source>
        <dbReference type="EMBL" id="CUH45468.1"/>
    </source>
</evidence>
<feature type="domain" description="Tyr recombinase" evidence="5">
    <location>
        <begin position="202"/>
        <end position="374"/>
    </location>
</feature>
<reference evidence="7" key="1">
    <citation type="submission" date="2015-09" db="EMBL/GenBank/DDBJ databases">
        <authorList>
            <person name="Rodrigo-Torres L."/>
            <person name="Arahal D.R."/>
        </authorList>
    </citation>
    <scope>NUCLEOTIDE SEQUENCE [LARGE SCALE GENOMIC DNA]</scope>
    <source>
        <strain evidence="7">CECT 4293</strain>
    </source>
</reference>
<proteinExistence type="inferred from homology"/>
<sequence>MPELRLTRRSVDDITHPEHGQTIYRDTMLPGFGVRVGAKSKTYIVEGQVNRRTRRVTIGRADLFPPETARRKALVVLGDMAEGVDPTAEKRKEAVKKMTVEKAFNKFFEARPDLAKPTVENYSRTGHKYLRAWAKKPINEITRQMVLKKHQEMSRNNGKITANDSFRHFRSVYNFIAATEENLPPNPVSILSQARAWNKERRRQTVIEAKQLPAWWAAVMEEPDYARDFLLLALFTGMRRNEVASLRWENIDLDERKLHLPTTKNGDPLMLPVSDYLFELLRERKQNAGLSPWVFPGNGPAGHIVEPKKFSQRVTAASGVTFTLHDLRRTYITIAESLDIPHYALKRLLNHRSSADVTGGYIIINVDRLRGPVELISERILEMKELKD</sequence>
<evidence type="ECO:0000256" key="4">
    <source>
        <dbReference type="ARBA" id="ARBA00023172"/>
    </source>
</evidence>
<dbReference type="EMBL" id="CYPS01000067">
    <property type="protein sequence ID" value="CUH45468.1"/>
    <property type="molecule type" value="Genomic_DNA"/>
</dbReference>
<dbReference type="Pfam" id="PF13356">
    <property type="entry name" value="Arm-DNA-bind_3"/>
    <property type="match status" value="1"/>
</dbReference>
<dbReference type="AlphaFoldDB" id="A0A0N7LPK4"/>
<protein>
    <submittedName>
        <fullName evidence="6">Site-specific tyrosine recombinase XerC</fullName>
    </submittedName>
</protein>
<keyword evidence="7" id="KW-1185">Reference proteome</keyword>
<dbReference type="InterPro" id="IPR010998">
    <property type="entry name" value="Integrase_recombinase_N"/>
</dbReference>
<evidence type="ECO:0000259" key="5">
    <source>
        <dbReference type="PROSITE" id="PS51898"/>
    </source>
</evidence>
<dbReference type="InterPro" id="IPR002104">
    <property type="entry name" value="Integrase_catalytic"/>
</dbReference>
<dbReference type="Proteomes" id="UP000050786">
    <property type="component" value="Unassembled WGS sequence"/>
</dbReference>
<accession>A0A0N7LPK4</accession>
<name>A0A0N7LPK4_9RHOB</name>
<evidence type="ECO:0000256" key="2">
    <source>
        <dbReference type="ARBA" id="ARBA00022908"/>
    </source>
</evidence>
<keyword evidence="2" id="KW-0229">DNA integration</keyword>
<keyword evidence="3" id="KW-0238">DNA-binding</keyword>
<evidence type="ECO:0000256" key="3">
    <source>
        <dbReference type="ARBA" id="ARBA00023125"/>
    </source>
</evidence>
<dbReference type="SUPFAM" id="SSF56349">
    <property type="entry name" value="DNA breaking-rejoining enzymes"/>
    <property type="match status" value="1"/>
</dbReference>
<gene>
    <name evidence="6" type="ORF">RUM4293_04383</name>
</gene>
<keyword evidence="4" id="KW-0233">DNA recombination</keyword>
<dbReference type="InterPro" id="IPR011010">
    <property type="entry name" value="DNA_brk_join_enz"/>
</dbReference>
<organism evidence="6 7">
    <name type="scientific">Ruegeria atlantica</name>
    <dbReference type="NCBI Taxonomy" id="81569"/>
    <lineage>
        <taxon>Bacteria</taxon>
        <taxon>Pseudomonadati</taxon>
        <taxon>Pseudomonadota</taxon>
        <taxon>Alphaproteobacteria</taxon>
        <taxon>Rhodobacterales</taxon>
        <taxon>Roseobacteraceae</taxon>
        <taxon>Ruegeria</taxon>
    </lineage>
</organism>
<dbReference type="Pfam" id="PF00589">
    <property type="entry name" value="Phage_integrase"/>
    <property type="match status" value="1"/>
</dbReference>
<dbReference type="InterPro" id="IPR025166">
    <property type="entry name" value="Integrase_DNA_bind_dom"/>
</dbReference>
<dbReference type="Gene3D" id="3.30.160.390">
    <property type="entry name" value="Integrase, DNA-binding domain"/>
    <property type="match status" value="1"/>
</dbReference>
<dbReference type="PROSITE" id="PS51898">
    <property type="entry name" value="TYR_RECOMBINASE"/>
    <property type="match status" value="1"/>
</dbReference>
<dbReference type="InterPro" id="IPR038488">
    <property type="entry name" value="Integrase_DNA-bd_sf"/>
</dbReference>